<feature type="region of interest" description="Disordered" evidence="1">
    <location>
        <begin position="183"/>
        <end position="254"/>
    </location>
</feature>
<feature type="domain" description="GED" evidence="2">
    <location>
        <begin position="75"/>
        <end position="166"/>
    </location>
</feature>
<evidence type="ECO:0000259" key="2">
    <source>
        <dbReference type="PROSITE" id="PS51388"/>
    </source>
</evidence>
<accession>A0A6G3MGP6</accession>
<feature type="compositionally biased region" description="Low complexity" evidence="1">
    <location>
        <begin position="218"/>
        <end position="230"/>
    </location>
</feature>
<dbReference type="InterPro" id="IPR020850">
    <property type="entry name" value="GED_dom"/>
</dbReference>
<protein>
    <submittedName>
        <fullName evidence="3">Dynamin (Trinotate prediction)</fullName>
    </submittedName>
</protein>
<evidence type="ECO:0000313" key="3">
    <source>
        <dbReference type="EMBL" id="NDJ93212.1"/>
    </source>
</evidence>
<sequence length="254" mass="28267">MTAKQKCLIFISRKDGQNITKNQRSIDLHCNNIDDLDSWMEAFVSAGIELDRSDEIGSIEKDVEDAANVEINKNVEYILLLINSYLDITVKNLQDYLSKITVLCIIVPLRKTILAELTAHLYSLGGIQNLMKESAQALEKRQKITGMYNCCKEALNTINTFINSADFEISASLKHLPKLSTKTNKTLSVPQRLPRSSSNTSLKNQAENTNISNQPTESISSTKTISSNNSQNVAPDRKKPKRPPPGSSGSKFYT</sequence>
<dbReference type="Pfam" id="PF02212">
    <property type="entry name" value="GED"/>
    <property type="match status" value="1"/>
</dbReference>
<reference evidence="3" key="1">
    <citation type="submission" date="2018-11" db="EMBL/GenBank/DDBJ databases">
        <title>Henneguya salminicola genome and transcriptome.</title>
        <authorList>
            <person name="Yahalomi D."/>
            <person name="Atkinson S.D."/>
            <person name="Neuhof M."/>
            <person name="Chang E.S."/>
            <person name="Philippe H."/>
            <person name="Cartwright P."/>
            <person name="Bartholomew J.L."/>
            <person name="Huchon D."/>
        </authorList>
    </citation>
    <scope>NUCLEOTIDE SEQUENCE</scope>
    <source>
        <strain evidence="3">Hz1</strain>
        <tissue evidence="3">Whole</tissue>
    </source>
</reference>
<dbReference type="AlphaFoldDB" id="A0A6G3MGP6"/>
<name>A0A6G3MGP6_HENSL</name>
<evidence type="ECO:0000256" key="1">
    <source>
        <dbReference type="SAM" id="MobiDB-lite"/>
    </source>
</evidence>
<dbReference type="EMBL" id="GHBP01002815">
    <property type="protein sequence ID" value="NDJ93212.1"/>
    <property type="molecule type" value="Transcribed_RNA"/>
</dbReference>
<dbReference type="PROSITE" id="PS51388">
    <property type="entry name" value="GED"/>
    <property type="match status" value="1"/>
</dbReference>
<dbReference type="InterPro" id="IPR003130">
    <property type="entry name" value="GED"/>
</dbReference>
<dbReference type="GO" id="GO:0005525">
    <property type="term" value="F:GTP binding"/>
    <property type="evidence" value="ECO:0007669"/>
    <property type="project" value="InterPro"/>
</dbReference>
<dbReference type="Gene3D" id="1.20.120.1240">
    <property type="entry name" value="Dynamin, middle domain"/>
    <property type="match status" value="1"/>
</dbReference>
<feature type="compositionally biased region" description="Polar residues" evidence="1">
    <location>
        <begin position="183"/>
        <end position="217"/>
    </location>
</feature>
<proteinExistence type="predicted"/>
<dbReference type="SMART" id="SM00302">
    <property type="entry name" value="GED"/>
    <property type="match status" value="1"/>
</dbReference>
<dbReference type="GO" id="GO:0003924">
    <property type="term" value="F:GTPase activity"/>
    <property type="evidence" value="ECO:0007669"/>
    <property type="project" value="InterPro"/>
</dbReference>
<organism evidence="3">
    <name type="scientific">Henneguya salminicola</name>
    <name type="common">Myxosporean</name>
    <dbReference type="NCBI Taxonomy" id="69463"/>
    <lineage>
        <taxon>Eukaryota</taxon>
        <taxon>Metazoa</taxon>
        <taxon>Cnidaria</taxon>
        <taxon>Myxozoa</taxon>
        <taxon>Myxosporea</taxon>
        <taxon>Bivalvulida</taxon>
        <taxon>Platysporina</taxon>
        <taxon>Myxobolidae</taxon>
        <taxon>Henneguya</taxon>
    </lineage>
</organism>